<dbReference type="EMBL" id="VOHM01000003">
    <property type="protein sequence ID" value="TWT28706.1"/>
    <property type="molecule type" value="Genomic_DNA"/>
</dbReference>
<dbReference type="InterPro" id="IPR029063">
    <property type="entry name" value="SAM-dependent_MTases_sf"/>
</dbReference>
<evidence type="ECO:0000313" key="2">
    <source>
        <dbReference type="Proteomes" id="UP000320791"/>
    </source>
</evidence>
<name>A0A5C5UR91_9CORY</name>
<dbReference type="RefSeq" id="WP_146323468.1">
    <property type="nucleotide sequence ID" value="NZ_BAABLR010000027.1"/>
</dbReference>
<protein>
    <submittedName>
        <fullName evidence="1">Methyltransferase</fullName>
    </submittedName>
</protein>
<keyword evidence="1" id="KW-0489">Methyltransferase</keyword>
<gene>
    <name evidence="1" type="ORF">FRX94_02125</name>
</gene>
<comment type="caution">
    <text evidence="1">The sequence shown here is derived from an EMBL/GenBank/DDBJ whole genome shotgun (WGS) entry which is preliminary data.</text>
</comment>
<dbReference type="Gene3D" id="3.40.50.150">
    <property type="entry name" value="Vaccinia Virus protein VP39"/>
    <property type="match status" value="1"/>
</dbReference>
<dbReference type="Proteomes" id="UP000320791">
    <property type="component" value="Unassembled WGS sequence"/>
</dbReference>
<sequence>MSVTDVQQTLFFPLFGRAQAAQKWPECFSDPWAVEVTQAAQDQGVTVEEMDGFPAMVYGLRHLMAVEEAKRYVANHPGAAVVNLGSGFGELGRDLTDFDCTVYNLDVPETLELRKNWCSDDGVDLPYAITDLAWLDQVDAAKGFIAIATGKFHYLEVADVKRLVAELAQRFPGGRLCYDAESPRVQAGGQVQRRALEDAPMPFKVEDPYEIREWSDRVTDVDIEFNLTNYLDPADREFLPFGYRAGFNFFELIQGMYVVKADFK</sequence>
<dbReference type="AlphaFoldDB" id="A0A5C5UR91"/>
<dbReference type="OrthoDB" id="9800233at2"/>
<organism evidence="1 2">
    <name type="scientific">Corynebacterium canis</name>
    <dbReference type="NCBI Taxonomy" id="679663"/>
    <lineage>
        <taxon>Bacteria</taxon>
        <taxon>Bacillati</taxon>
        <taxon>Actinomycetota</taxon>
        <taxon>Actinomycetes</taxon>
        <taxon>Mycobacteriales</taxon>
        <taxon>Corynebacteriaceae</taxon>
        <taxon>Corynebacterium</taxon>
    </lineage>
</organism>
<dbReference type="GO" id="GO:0008168">
    <property type="term" value="F:methyltransferase activity"/>
    <property type="evidence" value="ECO:0007669"/>
    <property type="project" value="UniProtKB-KW"/>
</dbReference>
<accession>A0A5C5UR91</accession>
<dbReference type="GO" id="GO:0032259">
    <property type="term" value="P:methylation"/>
    <property type="evidence" value="ECO:0007669"/>
    <property type="project" value="UniProtKB-KW"/>
</dbReference>
<keyword evidence="2" id="KW-1185">Reference proteome</keyword>
<evidence type="ECO:0000313" key="1">
    <source>
        <dbReference type="EMBL" id="TWT28706.1"/>
    </source>
</evidence>
<reference evidence="1 2" key="1">
    <citation type="submission" date="2019-08" db="EMBL/GenBank/DDBJ databases">
        <authorList>
            <person name="Lei W."/>
        </authorList>
    </citation>
    <scope>NUCLEOTIDE SEQUENCE [LARGE SCALE GENOMIC DNA]</scope>
    <source>
        <strain evidence="1 2">CCUG 58627</strain>
    </source>
</reference>
<dbReference type="SUPFAM" id="SSF53335">
    <property type="entry name" value="S-adenosyl-L-methionine-dependent methyltransferases"/>
    <property type="match status" value="1"/>
</dbReference>
<keyword evidence="1" id="KW-0808">Transferase</keyword>
<proteinExistence type="predicted"/>